<feature type="region of interest" description="Disordered" evidence="1">
    <location>
        <begin position="97"/>
        <end position="163"/>
    </location>
</feature>
<comment type="caution">
    <text evidence="2">The sequence shown here is derived from an EMBL/GenBank/DDBJ whole genome shotgun (WGS) entry which is preliminary data.</text>
</comment>
<gene>
    <name evidence="2" type="ORF">CES86_5294</name>
</gene>
<dbReference type="AlphaFoldDB" id="A0A256H1J4"/>
<evidence type="ECO:0000313" key="2">
    <source>
        <dbReference type="EMBL" id="OYR32986.1"/>
    </source>
</evidence>
<evidence type="ECO:0000313" key="3">
    <source>
        <dbReference type="Proteomes" id="UP000216363"/>
    </source>
</evidence>
<evidence type="ECO:0000256" key="1">
    <source>
        <dbReference type="SAM" id="MobiDB-lite"/>
    </source>
</evidence>
<feature type="compositionally biased region" description="Polar residues" evidence="1">
    <location>
        <begin position="97"/>
        <end position="111"/>
    </location>
</feature>
<sequence>MELVLRPSIKCNCLHGIVGRYAMKPLPSSYRTPSFCKPNQKEVTMKKAVKTSSSSLKSTLSELKTHVEGYGDASANKSVREIIKAIQPAPVAKLGVSTTGKSKAAITSNKLPSAERKSPNRISPVEVKSPASVNNKPETQRRSRASTVLGNAGAPDSTVVEDRKKESGDYLTEKFENLSFVKSWRLLVKRAMSKIPSEYADTVTMPDECTKAARCKSGFCPICMRLLRKKLLKFTKVKKFQCREWHFVTIVVEQWLKAPGDYTPFGKLKDQPAIKNLLLGIHRLKRPDVLLIGGIETVFNVMNNIPSGKPFHLHLMVSGLTREELSNLIKKHIPDTHLPRSVRFDRVGDKPSDFPDAVSYVCMQPFWRKSKNDNSGSGWFQTPKSTDFAELMCNLGTHQWGDRFFFIGMKFHYGQFKLT</sequence>
<proteinExistence type="predicted"/>
<name>A0A256H1J4_9HYPH</name>
<reference evidence="2 3" key="1">
    <citation type="submission" date="2017-07" db="EMBL/GenBank/DDBJ databases">
        <title>Draft genome of Ochrobactrum lupini type strain LUP21.</title>
        <authorList>
            <person name="Krzyzanowska D.M."/>
            <person name="Jafra S."/>
        </authorList>
    </citation>
    <scope>NUCLEOTIDE SEQUENCE [LARGE SCALE GENOMIC DNA]</scope>
    <source>
        <strain evidence="2 3">LUP21</strain>
    </source>
</reference>
<accession>A0A256H1J4</accession>
<dbReference type="EMBL" id="NNRN01000001">
    <property type="protein sequence ID" value="OYR32986.1"/>
    <property type="molecule type" value="Genomic_DNA"/>
</dbReference>
<protein>
    <submittedName>
        <fullName evidence="2">Uncharacterized protein</fullName>
    </submittedName>
</protein>
<organism evidence="2 3">
    <name type="scientific">Brucella lupini</name>
    <dbReference type="NCBI Taxonomy" id="255457"/>
    <lineage>
        <taxon>Bacteria</taxon>
        <taxon>Pseudomonadati</taxon>
        <taxon>Pseudomonadota</taxon>
        <taxon>Alphaproteobacteria</taxon>
        <taxon>Hyphomicrobiales</taxon>
        <taxon>Brucellaceae</taxon>
        <taxon>Brucella/Ochrobactrum group</taxon>
        <taxon>Brucella</taxon>
    </lineage>
</organism>
<dbReference type="Proteomes" id="UP000216363">
    <property type="component" value="Unassembled WGS sequence"/>
</dbReference>